<reference evidence="2 3" key="8">
    <citation type="journal article" date="2000" name="J. Virol.">
        <title>The r144 major histocompatibility complex class I-like gene of rat cytomegalovirus is dispensable for both acute and long-term infection in the immunocompromised host.</title>
        <authorList>
            <person name="Beisser P.S."/>
            <person name="Kloover J.S."/>
            <person name="Grauls G.E."/>
            <person name="Blok M.J."/>
            <person name="Bruggeman C.A."/>
            <person name="Vink C."/>
        </authorList>
    </citation>
    <scope>NUCLEOTIDE SEQUENCE [LARGE SCALE GENOMIC DNA]</scope>
    <source>
        <strain evidence="2 3">Maastricht</strain>
    </source>
</reference>
<feature type="transmembrane region" description="Helical" evidence="1">
    <location>
        <begin position="5"/>
        <end position="25"/>
    </location>
</feature>
<dbReference type="GeneID" id="940378"/>
<reference evidence="2 3" key="7">
    <citation type="journal article" date="1999" name="J. Virol.">
        <title>Deletion of the R78 G protein-coupled receptor gene from rat cytomegalovirus results in an attenuated, syncytium-inducing mutant strain.</title>
        <authorList>
            <person name="Beisser P.S."/>
            <person name="Grauls G."/>
            <person name="Bruggeman C.A."/>
            <person name="Vink C."/>
        </authorList>
    </citation>
    <scope>NUCLEOTIDE SEQUENCE [LARGE SCALE GENOMIC DNA]</scope>
    <source>
        <strain evidence="2 3">Maastricht</strain>
    </source>
</reference>
<dbReference type="Proteomes" id="UP000008288">
    <property type="component" value="Segment"/>
</dbReference>
<evidence type="ECO:0000313" key="2">
    <source>
        <dbReference type="EMBL" id="AAF99260.1"/>
    </source>
</evidence>
<gene>
    <name evidence="2" type="primary">r162</name>
</gene>
<reference evidence="2 3" key="10">
    <citation type="journal article" date="2000" name="Virus Res.">
        <title>Rat cytomegalovirus R89 is a highly conserved gene which expresses a spliced transcript.</title>
        <authorList>
            <person name="Gruijthuijsen Y.K."/>
            <person name="Beuken E."/>
            <person name="Bruggeman C.A."/>
            <person name="Vink C."/>
        </authorList>
    </citation>
    <scope>NUCLEOTIDE SEQUENCE [LARGE SCALE GENOMIC DNA]</scope>
    <source>
        <strain evidence="2 3">Maastricht</strain>
    </source>
</reference>
<reference evidence="2 3" key="2">
    <citation type="journal article" date="1996" name="J. Virol.">
        <title>Structure of the rat cytomegalovirus genome termini.</title>
        <authorList>
            <person name="Vink C."/>
            <person name="Beuken E."/>
            <person name="Bruggeman C.A."/>
        </authorList>
    </citation>
    <scope>NUCLEOTIDE SEQUENCE [LARGE SCALE GENOMIC DNA]</scope>
    <source>
        <strain evidence="2 3">Maastricht</strain>
    </source>
</reference>
<keyword evidence="1" id="KW-0472">Membrane</keyword>
<reference evidence="2 3" key="9">
    <citation type="journal article" date="2000" name="J. Virol.">
        <title>Complete DNA sequence of the rat cytomegalovirus genome.</title>
        <authorList>
            <person name="Vink C."/>
            <person name="Beuken E."/>
            <person name="Bruggeman C.A."/>
        </authorList>
    </citation>
    <scope>NUCLEOTIDE SEQUENCE [LARGE SCALE GENOMIC DNA]</scope>
    <source>
        <strain evidence="2 3">Maastricht</strain>
    </source>
</reference>
<protein>
    <submittedName>
        <fullName evidence="2">Pr162</fullName>
    </submittedName>
</protein>
<keyword evidence="1" id="KW-1133">Transmembrane helix</keyword>
<reference evidence="2 3" key="5">
    <citation type="journal article" date="1998" name="Virology">
        <title>The Maastricht strain and England strain of rat cytomegalovirus represent different betaherpesvirus species rather than strains.</title>
        <authorList>
            <person name="Beisser P.S."/>
            <person name="Kaptein S.J."/>
            <person name="Beuken E."/>
            <person name="Bruggeman C.A."/>
            <person name="Vink C."/>
        </authorList>
    </citation>
    <scope>NUCLEOTIDE SEQUENCE [LARGE SCALE GENOMIC DNA]</scope>
    <source>
        <strain evidence="2 3">Maastricht</strain>
    </source>
</reference>
<keyword evidence="3" id="KW-1185">Reference proteome</keyword>
<reference evidence="2 3" key="4">
    <citation type="journal article" date="1998" name="J. Virol.">
        <title>The R33 G protein-coupled receptor gene of rat cytomegalovirus plays an essential role in the pathogenesis of viral infection.</title>
        <authorList>
            <person name="Beisser P.S."/>
            <person name="Vink C."/>
            <person name="Van Dam J.G."/>
            <person name="Grauls G."/>
            <person name="Vanherle S.J."/>
            <person name="Bruggeman C.A."/>
        </authorList>
    </citation>
    <scope>NUCLEOTIDE SEQUENCE [LARGE SCALE GENOMIC DNA]</scope>
    <source>
        <strain evidence="2 3">Maastricht</strain>
    </source>
</reference>
<proteinExistence type="predicted"/>
<evidence type="ECO:0000256" key="1">
    <source>
        <dbReference type="SAM" id="Phobius"/>
    </source>
</evidence>
<reference evidence="2 3" key="3">
    <citation type="journal article" date="1997" name="J. Gen. Virol.">
        <title>Cloning and functional characterization of the origin of lytic-phase DNA replication of rat cytomegalovirus.</title>
        <authorList>
            <person name="Vink C."/>
            <person name="Beuken E."/>
            <person name="Bruggeman C.A."/>
        </authorList>
    </citation>
    <scope>NUCLEOTIDE SEQUENCE [LARGE SCALE GENOMIC DNA]</scope>
    <source>
        <strain evidence="2 3">Maastricht</strain>
    </source>
</reference>
<evidence type="ECO:0000313" key="3">
    <source>
        <dbReference type="Proteomes" id="UP000008288"/>
    </source>
</evidence>
<dbReference type="EMBL" id="AF232689">
    <property type="protein sequence ID" value="AAF99260.1"/>
    <property type="molecule type" value="Genomic_DNA"/>
</dbReference>
<reference evidence="2 3" key="1">
    <citation type="journal article" date="1996" name="J. Gen. Virol.">
        <title>Cloning and sequence analysis of the genes encoding DNA polymerase, glycoprotein B, ICP18.5 and major DNA-binding protein of rat cytomegalovirus.</title>
        <authorList>
            <person name="Beuken E."/>
            <person name="Slobbe R."/>
            <person name="Bruggeman C.A."/>
            <person name="Vink C."/>
        </authorList>
    </citation>
    <scope>NUCLEOTIDE SEQUENCE [LARGE SCALE GENOMIC DNA]</scope>
    <source>
        <strain evidence="2 3">Maastricht</strain>
    </source>
</reference>
<sequence length="297" mass="32203">MFARLYIFVGILVLYKFCLVVIMGMTTNCVPEKGFTQNRCRCNKYAGYILVRNYSMINSTVLLGCPIPPVCVTSKFNAWWSLSRFDAGSLVGETGPSGPHLLHAINGTTIGPRNGVTLDVSTGLLSVRVDIPDLLSKIICSVTVVVFPPVSTISSRRTTTMTAVTKIITNTTGSTMETLRTTIASTAMATRSPSSNDENGARDALMVSIPFHTFPDPATATVPLIFDDDQTPLFIILGLLVLCLALSLLLAVLYGRGAFGHRGGQWETFTKHAGLRLLRIPRPLRDHGLPESAPVLF</sequence>
<dbReference type="KEGG" id="vg:940378"/>
<dbReference type="RefSeq" id="NP_064273.1">
    <property type="nucleotide sequence ID" value="NC_002512.2"/>
</dbReference>
<feature type="transmembrane region" description="Helical" evidence="1">
    <location>
        <begin position="233"/>
        <end position="254"/>
    </location>
</feature>
<reference evidence="2 3" key="6">
    <citation type="journal article" date="1999" name="J. Gen. Virol.">
        <title>The rat cytomegalovirus R32 gene encodes a virion-associated protein that elicits a strong humoral immune response in infected rats.</title>
        <authorList>
            <person name="Beuken E."/>
            <person name="Grauls G."/>
            <person name="Bruggeman C.A."/>
            <person name="Vink C."/>
        </authorList>
    </citation>
    <scope>NUCLEOTIDE SEQUENCE [LARGE SCALE GENOMIC DNA]</scope>
    <source>
        <strain evidence="2 3">Maastricht</strain>
    </source>
</reference>
<organism evidence="2 3">
    <name type="scientific">Rat cytomegalovirus (strain Maastricht)</name>
    <dbReference type="NCBI Taxonomy" id="79700"/>
    <lineage>
        <taxon>Viruses</taxon>
        <taxon>Duplodnaviria</taxon>
        <taxon>Heunggongvirae</taxon>
        <taxon>Peploviricota</taxon>
        <taxon>Herviviricetes</taxon>
        <taxon>Herpesvirales</taxon>
        <taxon>Orthoherpesviridae</taxon>
        <taxon>Betaherpesvirinae</taxon>
        <taxon>Muromegalovirus</taxon>
        <taxon>Muromegalovirus muridbeta2</taxon>
        <taxon>Murid betaherpesvirus 2</taxon>
    </lineage>
</organism>
<keyword evidence="1" id="KW-0812">Transmembrane</keyword>
<accession>Q9DW30</accession>
<organismHost>
    <name type="scientific">Rattus</name>
    <name type="common">rats</name>
    <dbReference type="NCBI Taxonomy" id="10114"/>
</organismHost>
<name>Q9DW30_RCMVM</name>